<dbReference type="PRINTS" id="PR01262">
    <property type="entry name" value="INNEXIN"/>
</dbReference>
<protein>
    <recommendedName>
        <fullName evidence="9">Innexin</fullName>
    </recommendedName>
</protein>
<keyword evidence="3" id="KW-1003">Cell membrane</keyword>
<evidence type="ECO:0000256" key="7">
    <source>
        <dbReference type="ARBA" id="ARBA00023136"/>
    </source>
</evidence>
<name>A0ABQ9FS44_TEGGR</name>
<dbReference type="PANTHER" id="PTHR11893:SF36">
    <property type="entry name" value="INNEXIN-5"/>
    <property type="match status" value="1"/>
</dbReference>
<dbReference type="PANTHER" id="PTHR11893">
    <property type="entry name" value="INNEXIN"/>
    <property type="match status" value="1"/>
</dbReference>
<keyword evidence="4 9" id="KW-0812">Transmembrane</keyword>
<dbReference type="Proteomes" id="UP001217089">
    <property type="component" value="Unassembled WGS sequence"/>
</dbReference>
<sequence>MSDDSEPDTEEEEEEEKHHKAAWLIGAELFRRIVVNSFKIPVTDDSRIYQINCRYFVAILAIFAVGTSIRHVVGVSIKCWCPAELRRFQVEYVDSYCWVSNTYYVPFQGSIPQNPIDREQEEIPYYQWVPIILIFQTFFFFFPRWIWKTCCYYSDIKIKELVNKADQAMYSAPNVQSHIIKNLAHTVDRWIEIRDFKTSRVKSSIVKEKLNNIVNSGNYFTVLFLFVGVLYSVNSILQFYFLDAVLKNDFRTMGIDFISKVLKNEEGNSMVRFPRITFCDLLIRQMANVQRWTVQCSLPINLFNEKIFLIIWFMLIIGCAVNILYMIYNIYSFFISAWRYEHIKKYLMLNHPENFRENNQCRKFVEKYLKTDGVLVIWLLGHNSSDIIVMELIQELWTKYRRI</sequence>
<keyword evidence="5 9" id="KW-1133">Transmembrane helix</keyword>
<feature type="transmembrane region" description="Helical" evidence="9">
    <location>
        <begin position="125"/>
        <end position="147"/>
    </location>
</feature>
<evidence type="ECO:0000313" key="11">
    <source>
        <dbReference type="Proteomes" id="UP001217089"/>
    </source>
</evidence>
<evidence type="ECO:0000256" key="8">
    <source>
        <dbReference type="ARBA" id="ARBA00023303"/>
    </source>
</evidence>
<keyword evidence="6 9" id="KW-0406">Ion transport</keyword>
<comment type="similarity">
    <text evidence="9">Belongs to the pannexin family.</text>
</comment>
<gene>
    <name evidence="9" type="primary">inx</name>
    <name evidence="10" type="ORF">KUTeg_001671</name>
</gene>
<feature type="transmembrane region" description="Helical" evidence="9">
    <location>
        <begin position="307"/>
        <end position="331"/>
    </location>
</feature>
<feature type="transmembrane region" description="Helical" evidence="9">
    <location>
        <begin position="55"/>
        <end position="77"/>
    </location>
</feature>
<reference evidence="10 11" key="1">
    <citation type="submission" date="2022-12" db="EMBL/GenBank/DDBJ databases">
        <title>Chromosome-level genome of Tegillarca granosa.</title>
        <authorList>
            <person name="Kim J."/>
        </authorList>
    </citation>
    <scope>NUCLEOTIDE SEQUENCE [LARGE SCALE GENOMIC DNA]</scope>
    <source>
        <strain evidence="10">Teg-2019</strain>
        <tissue evidence="10">Adductor muscle</tissue>
    </source>
</reference>
<dbReference type="InterPro" id="IPR000990">
    <property type="entry name" value="Innexin"/>
</dbReference>
<evidence type="ECO:0000256" key="5">
    <source>
        <dbReference type="ARBA" id="ARBA00022989"/>
    </source>
</evidence>
<keyword evidence="11" id="KW-1185">Reference proteome</keyword>
<dbReference type="EMBL" id="JARBDR010000141">
    <property type="protein sequence ID" value="KAJ8320084.1"/>
    <property type="molecule type" value="Genomic_DNA"/>
</dbReference>
<evidence type="ECO:0000256" key="1">
    <source>
        <dbReference type="ARBA" id="ARBA00004651"/>
    </source>
</evidence>
<dbReference type="Pfam" id="PF00876">
    <property type="entry name" value="Innexin"/>
    <property type="match status" value="1"/>
</dbReference>
<keyword evidence="7 9" id="KW-0472">Membrane</keyword>
<keyword evidence="2 9" id="KW-0813">Transport</keyword>
<evidence type="ECO:0000313" key="10">
    <source>
        <dbReference type="EMBL" id="KAJ8320084.1"/>
    </source>
</evidence>
<evidence type="ECO:0000256" key="2">
    <source>
        <dbReference type="ARBA" id="ARBA00022448"/>
    </source>
</evidence>
<evidence type="ECO:0000256" key="6">
    <source>
        <dbReference type="ARBA" id="ARBA00023065"/>
    </source>
</evidence>
<dbReference type="PROSITE" id="PS51013">
    <property type="entry name" value="PANNEXIN"/>
    <property type="match status" value="1"/>
</dbReference>
<proteinExistence type="inferred from homology"/>
<keyword evidence="8 9" id="KW-0407">Ion channel</keyword>
<accession>A0ABQ9FS44</accession>
<organism evidence="10 11">
    <name type="scientific">Tegillarca granosa</name>
    <name type="common">Malaysian cockle</name>
    <name type="synonym">Anadara granosa</name>
    <dbReference type="NCBI Taxonomy" id="220873"/>
    <lineage>
        <taxon>Eukaryota</taxon>
        <taxon>Metazoa</taxon>
        <taxon>Spiralia</taxon>
        <taxon>Lophotrochozoa</taxon>
        <taxon>Mollusca</taxon>
        <taxon>Bivalvia</taxon>
        <taxon>Autobranchia</taxon>
        <taxon>Pteriomorphia</taxon>
        <taxon>Arcoida</taxon>
        <taxon>Arcoidea</taxon>
        <taxon>Arcidae</taxon>
        <taxon>Tegillarca</taxon>
    </lineage>
</organism>
<evidence type="ECO:0000256" key="3">
    <source>
        <dbReference type="ARBA" id="ARBA00022475"/>
    </source>
</evidence>
<evidence type="ECO:0000256" key="4">
    <source>
        <dbReference type="ARBA" id="ARBA00022692"/>
    </source>
</evidence>
<feature type="transmembrane region" description="Helical" evidence="9">
    <location>
        <begin position="219"/>
        <end position="241"/>
    </location>
</feature>
<comment type="subcellular location">
    <subcellularLocation>
        <location evidence="1 9">Cell membrane</location>
        <topology evidence="1 9">Multi-pass membrane protein</topology>
    </subcellularLocation>
</comment>
<evidence type="ECO:0000256" key="9">
    <source>
        <dbReference type="RuleBase" id="RU010713"/>
    </source>
</evidence>
<comment type="function">
    <text evidence="9">Structural component of the gap junctions.</text>
</comment>
<comment type="caution">
    <text evidence="10">The sequence shown here is derived from an EMBL/GenBank/DDBJ whole genome shotgun (WGS) entry which is preliminary data.</text>
</comment>